<name>A0A9N9L873_9HELO</name>
<dbReference type="EMBL" id="CAJVRL010000093">
    <property type="protein sequence ID" value="CAG8959868.1"/>
    <property type="molecule type" value="Genomic_DNA"/>
</dbReference>
<accession>A0A9N9L873</accession>
<keyword evidence="2" id="KW-1185">Reference proteome</keyword>
<dbReference type="Proteomes" id="UP000696280">
    <property type="component" value="Unassembled WGS sequence"/>
</dbReference>
<proteinExistence type="predicted"/>
<comment type="caution">
    <text evidence="1">The sequence shown here is derived from an EMBL/GenBank/DDBJ whole genome shotgun (WGS) entry which is preliminary data.</text>
</comment>
<dbReference type="AlphaFoldDB" id="A0A9N9L873"/>
<dbReference type="OrthoDB" id="10475110at2759"/>
<sequence length="301" mass="34000">MSDEASASNDPGAPAWDMFPGLEYDLSGYPLPLLPAGLSPELPESIPKRPVSGMAAIILLVKAAYIGLVLGEEHTFKAKDKDREIIAEISQVMIGVMYPPLLKTEWKVTSETVRKLVDDGVDAHEKLRTNNIKQTWLWLRWYGRRGHLLEIVHEKLLKGGPQEKIDDIRKRVIEAEEGLLRGSHFTMNPMQTLVELGFARSTTDLLPNPQSKYQPWSVPPKPECFKTECDVEILQGPGEHKFQQPHYYRQPSPEDPNSEILLPRYLQKRTRKDILEVLILVEVTVFHWGLGGASSQSFCGV</sequence>
<gene>
    <name evidence="1" type="ORF">HYFRA_00013140</name>
</gene>
<evidence type="ECO:0000313" key="2">
    <source>
        <dbReference type="Proteomes" id="UP000696280"/>
    </source>
</evidence>
<organism evidence="1 2">
    <name type="scientific">Hymenoscyphus fraxineus</name>
    <dbReference type="NCBI Taxonomy" id="746836"/>
    <lineage>
        <taxon>Eukaryota</taxon>
        <taxon>Fungi</taxon>
        <taxon>Dikarya</taxon>
        <taxon>Ascomycota</taxon>
        <taxon>Pezizomycotina</taxon>
        <taxon>Leotiomycetes</taxon>
        <taxon>Helotiales</taxon>
        <taxon>Helotiaceae</taxon>
        <taxon>Hymenoscyphus</taxon>
    </lineage>
</organism>
<evidence type="ECO:0000313" key="1">
    <source>
        <dbReference type="EMBL" id="CAG8959868.1"/>
    </source>
</evidence>
<protein>
    <submittedName>
        <fullName evidence="1">Uncharacterized protein</fullName>
    </submittedName>
</protein>
<reference evidence="1" key="1">
    <citation type="submission" date="2021-07" db="EMBL/GenBank/DDBJ databases">
        <authorList>
            <person name="Durling M."/>
        </authorList>
    </citation>
    <scope>NUCLEOTIDE SEQUENCE</scope>
</reference>